<dbReference type="Proteomes" id="UP000077266">
    <property type="component" value="Unassembled WGS sequence"/>
</dbReference>
<dbReference type="STRING" id="1314781.A0A165F7Q5"/>
<dbReference type="AlphaFoldDB" id="A0A165F7Q5"/>
<reference evidence="1 2" key="1">
    <citation type="journal article" date="2016" name="Mol. Biol. Evol.">
        <title>Comparative Genomics of Early-Diverging Mushroom-Forming Fungi Provides Insights into the Origins of Lignocellulose Decay Capabilities.</title>
        <authorList>
            <person name="Nagy L.G."/>
            <person name="Riley R."/>
            <person name="Tritt A."/>
            <person name="Adam C."/>
            <person name="Daum C."/>
            <person name="Floudas D."/>
            <person name="Sun H."/>
            <person name="Yadav J.S."/>
            <person name="Pangilinan J."/>
            <person name="Larsson K.H."/>
            <person name="Matsuura K."/>
            <person name="Barry K."/>
            <person name="Labutti K."/>
            <person name="Kuo R."/>
            <person name="Ohm R.A."/>
            <person name="Bhattacharya S.S."/>
            <person name="Shirouzu T."/>
            <person name="Yoshinaga Y."/>
            <person name="Martin F.M."/>
            <person name="Grigoriev I.V."/>
            <person name="Hibbett D.S."/>
        </authorList>
    </citation>
    <scope>NUCLEOTIDE SEQUENCE [LARGE SCALE GENOMIC DNA]</scope>
    <source>
        <strain evidence="1 2">HHB12029</strain>
    </source>
</reference>
<accession>A0A165F7Q5</accession>
<name>A0A165F7Q5_EXIGL</name>
<organism evidence="1 2">
    <name type="scientific">Exidia glandulosa HHB12029</name>
    <dbReference type="NCBI Taxonomy" id="1314781"/>
    <lineage>
        <taxon>Eukaryota</taxon>
        <taxon>Fungi</taxon>
        <taxon>Dikarya</taxon>
        <taxon>Basidiomycota</taxon>
        <taxon>Agaricomycotina</taxon>
        <taxon>Agaricomycetes</taxon>
        <taxon>Auriculariales</taxon>
        <taxon>Exidiaceae</taxon>
        <taxon>Exidia</taxon>
    </lineage>
</organism>
<evidence type="ECO:0000313" key="1">
    <source>
        <dbReference type="EMBL" id="KZV88538.1"/>
    </source>
</evidence>
<proteinExistence type="predicted"/>
<protein>
    <submittedName>
        <fullName evidence="1">Uncharacterized protein</fullName>
    </submittedName>
</protein>
<dbReference type="EMBL" id="KV426098">
    <property type="protein sequence ID" value="KZV88538.1"/>
    <property type="molecule type" value="Genomic_DNA"/>
</dbReference>
<dbReference type="InParanoid" id="A0A165F7Q5"/>
<sequence length="159" mass="18121">MARSGSELLELYSRYHSRPSPEPLTAAEVTLWNAKLDDRKKKVSTAFFKYSGDRGPFSTWATQCEAYLHTQRTTGRGDGDPTFVWQQFMDRTRTDLAEFAMVLLDHCCNHGGNERSFSTVVAHTSTPLRSRLGLHKLEKTDKIGDEMRREHARDALNTV</sequence>
<gene>
    <name evidence="1" type="ORF">EXIGLDRAFT_696633</name>
</gene>
<evidence type="ECO:0000313" key="2">
    <source>
        <dbReference type="Proteomes" id="UP000077266"/>
    </source>
</evidence>
<keyword evidence="2" id="KW-1185">Reference proteome</keyword>